<dbReference type="RefSeq" id="WP_100674858.1">
    <property type="nucleotide sequence ID" value="NZ_JBKOIL010000007.1"/>
</dbReference>
<evidence type="ECO:0000256" key="1">
    <source>
        <dbReference type="SAM" id="SignalP"/>
    </source>
</evidence>
<proteinExistence type="predicted"/>
<keyword evidence="1" id="KW-0732">Signal</keyword>
<protein>
    <submittedName>
        <fullName evidence="2">Uncharacterized protein</fullName>
    </submittedName>
</protein>
<evidence type="ECO:0000313" key="2">
    <source>
        <dbReference type="EMBL" id="PJR09296.1"/>
    </source>
</evidence>
<dbReference type="EMBL" id="NJGD01000030">
    <property type="protein sequence ID" value="PJR09296.1"/>
    <property type="molecule type" value="Genomic_DNA"/>
</dbReference>
<dbReference type="Proteomes" id="UP000231987">
    <property type="component" value="Unassembled WGS sequence"/>
</dbReference>
<gene>
    <name evidence="2" type="ORF">CEJ86_31165</name>
</gene>
<evidence type="ECO:0000313" key="3">
    <source>
        <dbReference type="Proteomes" id="UP000231987"/>
    </source>
</evidence>
<name>A0A2J0YTI4_RHIML</name>
<organism evidence="2 3">
    <name type="scientific">Rhizobium meliloti</name>
    <name type="common">Ensifer meliloti</name>
    <name type="synonym">Sinorhizobium meliloti</name>
    <dbReference type="NCBI Taxonomy" id="382"/>
    <lineage>
        <taxon>Bacteria</taxon>
        <taxon>Pseudomonadati</taxon>
        <taxon>Pseudomonadota</taxon>
        <taxon>Alphaproteobacteria</taxon>
        <taxon>Hyphomicrobiales</taxon>
        <taxon>Rhizobiaceae</taxon>
        <taxon>Sinorhizobium/Ensifer group</taxon>
        <taxon>Sinorhizobium</taxon>
    </lineage>
</organism>
<comment type="caution">
    <text evidence="2">The sequence shown here is derived from an EMBL/GenBank/DDBJ whole genome shotgun (WGS) entry which is preliminary data.</text>
</comment>
<accession>A0A2J0YTI4</accession>
<sequence>MRRSLATAFLIAASTISASAGERGEPQYFVKAWLQMPDRSFEQTSGWCDGEDDCFVPIGEHVIQLRDMSASSYTFSFWNDPSQQDACCVSHTGFPTLRLWSGRPRVVPLYYTPRVSGDPGQILFGNLVIAVEYLG</sequence>
<reference evidence="2 3" key="1">
    <citation type="submission" date="2017-06" db="EMBL/GenBank/DDBJ databases">
        <title>Ensifer strains isolated from leguminous trees and herbs display diverse denitrification phenotypes with some acting as strong N2O sinks.</title>
        <authorList>
            <person name="Woliy K."/>
            <person name="Mania D."/>
            <person name="Bakken L.R."/>
            <person name="Frostegard A."/>
        </authorList>
    </citation>
    <scope>NUCLEOTIDE SEQUENCE [LARGE SCALE GENOMIC DNA]</scope>
    <source>
        <strain evidence="2 3">AC50a</strain>
    </source>
</reference>
<dbReference type="AlphaFoldDB" id="A0A2J0YTI4"/>
<feature type="signal peptide" evidence="1">
    <location>
        <begin position="1"/>
        <end position="20"/>
    </location>
</feature>
<feature type="chain" id="PRO_5014412679" evidence="1">
    <location>
        <begin position="21"/>
        <end position="135"/>
    </location>
</feature>